<proteinExistence type="predicted"/>
<reference evidence="3" key="1">
    <citation type="submission" date="2016-11" db="UniProtKB">
        <authorList>
            <consortium name="WormBaseParasite"/>
        </authorList>
    </citation>
    <scope>IDENTIFICATION</scope>
</reference>
<evidence type="ECO:0000313" key="2">
    <source>
        <dbReference type="Proteomes" id="UP000095287"/>
    </source>
</evidence>
<name>A0A1I7ZGZ6_9BILA</name>
<dbReference type="AlphaFoldDB" id="A0A1I7ZGZ6"/>
<organism evidence="2 3">
    <name type="scientific">Steinernema glaseri</name>
    <dbReference type="NCBI Taxonomy" id="37863"/>
    <lineage>
        <taxon>Eukaryota</taxon>
        <taxon>Metazoa</taxon>
        <taxon>Ecdysozoa</taxon>
        <taxon>Nematoda</taxon>
        <taxon>Chromadorea</taxon>
        <taxon>Rhabditida</taxon>
        <taxon>Tylenchina</taxon>
        <taxon>Panagrolaimomorpha</taxon>
        <taxon>Strongyloidoidea</taxon>
        <taxon>Steinernematidae</taxon>
        <taxon>Steinernema</taxon>
    </lineage>
</organism>
<dbReference type="WBParaSite" id="L893_g26295.t1">
    <property type="protein sequence ID" value="L893_g26295.t1"/>
    <property type="gene ID" value="L893_g26295"/>
</dbReference>
<accession>A0A1I7ZGZ6</accession>
<keyword evidence="2" id="KW-1185">Reference proteome</keyword>
<protein>
    <submittedName>
        <fullName evidence="3">GH10 domain-containing protein</fullName>
    </submittedName>
</protein>
<evidence type="ECO:0000256" key="1">
    <source>
        <dbReference type="SAM" id="MobiDB-lite"/>
    </source>
</evidence>
<sequence length="80" mass="8514">MEAVSTFVPNEITFMAYNETFQASPQDWIDVNADVRGLQAPGSSGRIPASPNPPRGHVASPPTGPRNGNRVPALRKSPST</sequence>
<dbReference type="Proteomes" id="UP000095287">
    <property type="component" value="Unplaced"/>
</dbReference>
<evidence type="ECO:0000313" key="3">
    <source>
        <dbReference type="WBParaSite" id="L893_g26295.t1"/>
    </source>
</evidence>
<feature type="region of interest" description="Disordered" evidence="1">
    <location>
        <begin position="37"/>
        <end position="80"/>
    </location>
</feature>